<name>A0ABU6C4K7_9ACTN</name>
<dbReference type="RefSeq" id="WP_324766120.1">
    <property type="nucleotide sequence ID" value="NZ_BAAATS010000013.1"/>
</dbReference>
<sequence>MTAPLAETPQPRIQIVQLDVIAADQLAVVARCLGSTRLGAEFRCPDHDGETVDLIVTEIRRYPQVTVREVQPPHAARLILTGGHASRLRLRPRDVLRGKNPAA</sequence>
<protein>
    <submittedName>
        <fullName evidence="1">Uncharacterized protein</fullName>
    </submittedName>
</protein>
<dbReference type="EMBL" id="JAOZYB010000006">
    <property type="protein sequence ID" value="MEB3959136.1"/>
    <property type="molecule type" value="Genomic_DNA"/>
</dbReference>
<organism evidence="1 2">
    <name type="scientific">Streptomyces kunmingensis</name>
    <dbReference type="NCBI Taxonomy" id="68225"/>
    <lineage>
        <taxon>Bacteria</taxon>
        <taxon>Bacillati</taxon>
        <taxon>Actinomycetota</taxon>
        <taxon>Actinomycetes</taxon>
        <taxon>Kitasatosporales</taxon>
        <taxon>Streptomycetaceae</taxon>
        <taxon>Streptomyces</taxon>
    </lineage>
</organism>
<dbReference type="Proteomes" id="UP001352223">
    <property type="component" value="Unassembled WGS sequence"/>
</dbReference>
<proteinExistence type="predicted"/>
<evidence type="ECO:0000313" key="2">
    <source>
        <dbReference type="Proteomes" id="UP001352223"/>
    </source>
</evidence>
<keyword evidence="2" id="KW-1185">Reference proteome</keyword>
<comment type="caution">
    <text evidence="1">The sequence shown here is derived from an EMBL/GenBank/DDBJ whole genome shotgun (WGS) entry which is preliminary data.</text>
</comment>
<gene>
    <name evidence="1" type="ORF">OKJ48_02515</name>
</gene>
<accession>A0ABU6C4K7</accession>
<reference evidence="1 2" key="1">
    <citation type="submission" date="2022-10" db="EMBL/GenBank/DDBJ databases">
        <authorList>
            <person name="Xie J."/>
            <person name="Shen N."/>
        </authorList>
    </citation>
    <scope>NUCLEOTIDE SEQUENCE [LARGE SCALE GENOMIC DNA]</scope>
    <source>
        <strain evidence="1 2">DSM 41681</strain>
    </source>
</reference>
<evidence type="ECO:0000313" key="1">
    <source>
        <dbReference type="EMBL" id="MEB3959136.1"/>
    </source>
</evidence>